<evidence type="ECO:0000313" key="4">
    <source>
        <dbReference type="EMBL" id="KAK9863966.1"/>
    </source>
</evidence>
<protein>
    <recommendedName>
        <fullName evidence="6">Phycocyanobilin:ferredoxin oxidoreductase</fullName>
    </recommendedName>
</protein>
<dbReference type="EMBL" id="JALJOV010000407">
    <property type="protein sequence ID" value="KAK9863966.1"/>
    <property type="molecule type" value="Genomic_DNA"/>
</dbReference>
<evidence type="ECO:0000256" key="3">
    <source>
        <dbReference type="SAM" id="MobiDB-lite"/>
    </source>
</evidence>
<name>A0AAW1T2F9_9CHLO</name>
<keyword evidence="5" id="KW-1185">Reference proteome</keyword>
<sequence>MQKLHGRTNSGGSHTIDCSVQRHTCDGLTRPCRQRGLSGRRGAEPTQKHCRVRRVHAAASGAAPTGLPEVDLVEEKTIHPGSTDDILAKEAMGMGTWRLRQFMNPLFQLMCGQIETSWRHQLGFQMGLYPLPEDLKYSDSAGSPDQEAAWNFHAPSPARGTAGWPRLRLENRAYFSRAFRKLHLECVYREDGLQILHCVMFPRLNYDLPILGMDMVGKDDIITLAITDFSPVACDRSLPPDYAEIAQQLQAEFGLETNRSMPQWGSEIFSQQCISIRPTSGQVLDSWMKYSLGVLNAHLLIANDTEPVKASRSEKLQEIKSQQERYCHFQLQNDRTRRVLQSAFGVETAERYLQEVVFAPPGESAKSPFE</sequence>
<dbReference type="PANTHER" id="PTHR34557:SF1">
    <property type="entry name" value="PHYTOCHROMOBILIN:FERREDOXIN OXIDOREDUCTASE, CHLOROPLASTIC"/>
    <property type="match status" value="1"/>
</dbReference>
<keyword evidence="2" id="KW-0560">Oxidoreductase</keyword>
<evidence type="ECO:0000256" key="2">
    <source>
        <dbReference type="ARBA" id="ARBA00023002"/>
    </source>
</evidence>
<evidence type="ECO:0008006" key="6">
    <source>
        <dbReference type="Google" id="ProtNLM"/>
    </source>
</evidence>
<dbReference type="GO" id="GO:0050897">
    <property type="term" value="F:cobalt ion binding"/>
    <property type="evidence" value="ECO:0007669"/>
    <property type="project" value="InterPro"/>
</dbReference>
<dbReference type="PANTHER" id="PTHR34557">
    <property type="entry name" value="PHYTOCHROMOBILIN:FERREDOXIN OXIDOREDUCTASE, CHLOROPLASTIC"/>
    <property type="match status" value="1"/>
</dbReference>
<dbReference type="AlphaFoldDB" id="A0AAW1T2F9"/>
<dbReference type="GO" id="GO:0016636">
    <property type="term" value="F:oxidoreductase activity, acting on the CH-CH group of donors, iron-sulfur protein as acceptor"/>
    <property type="evidence" value="ECO:0007669"/>
    <property type="project" value="InterPro"/>
</dbReference>
<dbReference type="Gene3D" id="3.40.1500.20">
    <property type="match status" value="1"/>
</dbReference>
<comment type="caution">
    <text evidence="4">The sequence shown here is derived from an EMBL/GenBank/DDBJ whole genome shotgun (WGS) entry which is preliminary data.</text>
</comment>
<gene>
    <name evidence="4" type="ORF">WJX84_002646</name>
</gene>
<dbReference type="Pfam" id="PF05996">
    <property type="entry name" value="Fe_bilin_red"/>
    <property type="match status" value="1"/>
</dbReference>
<accession>A0AAW1T2F9</accession>
<dbReference type="GO" id="GO:0010024">
    <property type="term" value="P:phytochromobilin biosynthetic process"/>
    <property type="evidence" value="ECO:0007669"/>
    <property type="project" value="InterPro"/>
</dbReference>
<reference evidence="4 5" key="1">
    <citation type="journal article" date="2024" name="Nat. Commun.">
        <title>Phylogenomics reveals the evolutionary origins of lichenization in chlorophyte algae.</title>
        <authorList>
            <person name="Puginier C."/>
            <person name="Libourel C."/>
            <person name="Otte J."/>
            <person name="Skaloud P."/>
            <person name="Haon M."/>
            <person name="Grisel S."/>
            <person name="Petersen M."/>
            <person name="Berrin J.G."/>
            <person name="Delaux P.M."/>
            <person name="Dal Grande F."/>
            <person name="Keller J."/>
        </authorList>
    </citation>
    <scope>NUCLEOTIDE SEQUENCE [LARGE SCALE GENOMIC DNA]</scope>
    <source>
        <strain evidence="4 5">SAG 2523</strain>
    </source>
</reference>
<dbReference type="Proteomes" id="UP001485043">
    <property type="component" value="Unassembled WGS sequence"/>
</dbReference>
<evidence type="ECO:0000313" key="5">
    <source>
        <dbReference type="Proteomes" id="UP001485043"/>
    </source>
</evidence>
<feature type="region of interest" description="Disordered" evidence="3">
    <location>
        <begin position="29"/>
        <end position="49"/>
    </location>
</feature>
<proteinExistence type="inferred from homology"/>
<evidence type="ECO:0000256" key="1">
    <source>
        <dbReference type="ARBA" id="ARBA00006908"/>
    </source>
</evidence>
<dbReference type="InterPro" id="IPR009249">
    <property type="entry name" value="Ferredoxin-dep_bilin_Rdtase"/>
</dbReference>
<comment type="similarity">
    <text evidence="1">Belongs to the HY2 family.</text>
</comment>
<organism evidence="4 5">
    <name type="scientific">Apatococcus fuscideae</name>
    <dbReference type="NCBI Taxonomy" id="2026836"/>
    <lineage>
        <taxon>Eukaryota</taxon>
        <taxon>Viridiplantae</taxon>
        <taxon>Chlorophyta</taxon>
        <taxon>core chlorophytes</taxon>
        <taxon>Trebouxiophyceae</taxon>
        <taxon>Chlorellales</taxon>
        <taxon>Chlorellaceae</taxon>
        <taxon>Apatococcus</taxon>
    </lineage>
</organism>